<evidence type="ECO:0000313" key="1">
    <source>
        <dbReference type="EMBL" id="ONM35901.1"/>
    </source>
</evidence>
<proteinExistence type="predicted"/>
<gene>
    <name evidence="1" type="ORF">ZEAMMB73_Zm00001d042627</name>
</gene>
<keyword evidence="1" id="KW-0808">Transferase</keyword>
<dbReference type="EMBL" id="CM007649">
    <property type="protein sequence ID" value="ONM35901.1"/>
    <property type="molecule type" value="Genomic_DNA"/>
</dbReference>
<reference evidence="1" key="1">
    <citation type="submission" date="2015-12" db="EMBL/GenBank/DDBJ databases">
        <title>Update maize B73 reference genome by single molecule sequencing technologies.</title>
        <authorList>
            <consortium name="Maize Genome Sequencing Project"/>
            <person name="Ware D."/>
        </authorList>
    </citation>
    <scope>NUCLEOTIDE SEQUENCE [LARGE SCALE GENOMIC DNA]</scope>
    <source>
        <tissue evidence="1">Seedling</tissue>
    </source>
</reference>
<name>A0A1D6N5K7_MAIZE</name>
<protein>
    <submittedName>
        <fullName evidence="1">UDP-glucuronate:xylan alpha-glucuronosyltransferase 1</fullName>
    </submittedName>
</protein>
<dbReference type="GO" id="GO:0016740">
    <property type="term" value="F:transferase activity"/>
    <property type="evidence" value="ECO:0007669"/>
    <property type="project" value="UniProtKB-KW"/>
</dbReference>
<accession>A0A1D6N5K7</accession>
<organism evidence="1">
    <name type="scientific">Zea mays</name>
    <name type="common">Maize</name>
    <dbReference type="NCBI Taxonomy" id="4577"/>
    <lineage>
        <taxon>Eukaryota</taxon>
        <taxon>Viridiplantae</taxon>
        <taxon>Streptophyta</taxon>
        <taxon>Embryophyta</taxon>
        <taxon>Tracheophyta</taxon>
        <taxon>Spermatophyta</taxon>
        <taxon>Magnoliopsida</taxon>
        <taxon>Liliopsida</taxon>
        <taxon>Poales</taxon>
        <taxon>Poaceae</taxon>
        <taxon>PACMAD clade</taxon>
        <taxon>Panicoideae</taxon>
        <taxon>Andropogonodae</taxon>
        <taxon>Andropogoneae</taxon>
        <taxon>Tripsacinae</taxon>
        <taxon>Zea</taxon>
    </lineage>
</organism>
<sequence length="14" mass="1567">MRSGATWAVEAWSD</sequence>